<name>A0A3B1CYU1_9ZZZZ</name>
<evidence type="ECO:0000256" key="10">
    <source>
        <dbReference type="ARBA" id="ARBA00048540"/>
    </source>
</evidence>
<keyword evidence="5 11" id="KW-0808">Transferase</keyword>
<evidence type="ECO:0000256" key="4">
    <source>
        <dbReference type="ARBA" id="ARBA00022630"/>
    </source>
</evidence>
<dbReference type="EMBL" id="UOGF01000047">
    <property type="protein sequence ID" value="VAX29104.1"/>
    <property type="molecule type" value="Genomic_DNA"/>
</dbReference>
<dbReference type="Pfam" id="PF02424">
    <property type="entry name" value="ApbE"/>
    <property type="match status" value="1"/>
</dbReference>
<reference evidence="11" key="1">
    <citation type="submission" date="2018-06" db="EMBL/GenBank/DDBJ databases">
        <authorList>
            <person name="Zhirakovskaya E."/>
        </authorList>
    </citation>
    <scope>NUCLEOTIDE SEQUENCE</scope>
</reference>
<keyword evidence="6" id="KW-0479">Metal-binding</keyword>
<dbReference type="PANTHER" id="PTHR30040">
    <property type="entry name" value="THIAMINE BIOSYNTHESIS LIPOPROTEIN APBE"/>
    <property type="match status" value="1"/>
</dbReference>
<dbReference type="InterPro" id="IPR003374">
    <property type="entry name" value="ApbE-like_sf"/>
</dbReference>
<evidence type="ECO:0000256" key="8">
    <source>
        <dbReference type="ARBA" id="ARBA00022842"/>
    </source>
</evidence>
<organism evidence="11">
    <name type="scientific">hydrothermal vent metagenome</name>
    <dbReference type="NCBI Taxonomy" id="652676"/>
    <lineage>
        <taxon>unclassified sequences</taxon>
        <taxon>metagenomes</taxon>
        <taxon>ecological metagenomes</taxon>
    </lineage>
</organism>
<dbReference type="AlphaFoldDB" id="A0A3B1CYU1"/>
<evidence type="ECO:0000256" key="1">
    <source>
        <dbReference type="ARBA" id="ARBA00001946"/>
    </source>
</evidence>
<evidence type="ECO:0000256" key="6">
    <source>
        <dbReference type="ARBA" id="ARBA00022723"/>
    </source>
</evidence>
<dbReference type="GO" id="GO:0046872">
    <property type="term" value="F:metal ion binding"/>
    <property type="evidence" value="ECO:0007669"/>
    <property type="project" value="UniProtKB-KW"/>
</dbReference>
<sequence length="345" mass="37631">MFFRFLSVLLISLSLVAPCASGVFAASIQSETWQGRHLLTEERVLMGTQVIVKAIGDDKSAVEMAISAAFDEIWRLEKLMSHYRPESELSQINQNAGKHAVPVSQELYDLILKSLTFSELTGGAFDISFASVGKLWNFRKKNVPTPEAVKAQLPKVNYKKIRLNTKNRSVFLPETGMEIGLGGIGKGYAMDQAMKVLQKHGIKDAMVMAGGDTLIRGKKGDLPWKIGLRNPDQTEGVLAVLPLTDQAISTSGDYERFFFKDGVRYHHILDTKTGFPAMACRSVSILAPEATTSDALSTSVFVLGPKAGLALIETLEDVDGIIIDRQGKVHLSSGLMALNSETTAK</sequence>
<keyword evidence="4" id="KW-0285">Flavoprotein</keyword>
<evidence type="ECO:0000256" key="7">
    <source>
        <dbReference type="ARBA" id="ARBA00022827"/>
    </source>
</evidence>
<proteinExistence type="predicted"/>
<protein>
    <recommendedName>
        <fullName evidence="3">FAD:protein FMN transferase</fullName>
        <ecNumber evidence="2">2.7.1.180</ecNumber>
    </recommendedName>
    <alternativeName>
        <fullName evidence="9">Flavin transferase</fullName>
    </alternativeName>
</protein>
<dbReference type="InterPro" id="IPR024932">
    <property type="entry name" value="ApbE"/>
</dbReference>
<dbReference type="PIRSF" id="PIRSF006268">
    <property type="entry name" value="ApbE"/>
    <property type="match status" value="1"/>
</dbReference>
<evidence type="ECO:0000256" key="5">
    <source>
        <dbReference type="ARBA" id="ARBA00022679"/>
    </source>
</evidence>
<keyword evidence="8" id="KW-0460">Magnesium</keyword>
<evidence type="ECO:0000256" key="9">
    <source>
        <dbReference type="ARBA" id="ARBA00031306"/>
    </source>
</evidence>
<evidence type="ECO:0000256" key="3">
    <source>
        <dbReference type="ARBA" id="ARBA00016337"/>
    </source>
</evidence>
<comment type="cofactor">
    <cofactor evidence="1">
        <name>Mg(2+)</name>
        <dbReference type="ChEBI" id="CHEBI:18420"/>
    </cofactor>
</comment>
<dbReference type="SUPFAM" id="SSF143631">
    <property type="entry name" value="ApbE-like"/>
    <property type="match status" value="1"/>
</dbReference>
<dbReference type="GO" id="GO:0016740">
    <property type="term" value="F:transferase activity"/>
    <property type="evidence" value="ECO:0007669"/>
    <property type="project" value="UniProtKB-KW"/>
</dbReference>
<gene>
    <name evidence="11" type="ORF">MNBD_NITROSPIRAE01-223</name>
</gene>
<evidence type="ECO:0000313" key="11">
    <source>
        <dbReference type="EMBL" id="VAX29104.1"/>
    </source>
</evidence>
<dbReference type="EC" id="2.7.1.180" evidence="2"/>
<keyword evidence="7" id="KW-0274">FAD</keyword>
<accession>A0A3B1CYU1</accession>
<evidence type="ECO:0000256" key="2">
    <source>
        <dbReference type="ARBA" id="ARBA00011955"/>
    </source>
</evidence>
<dbReference type="PANTHER" id="PTHR30040:SF2">
    <property type="entry name" value="FAD:PROTEIN FMN TRANSFERASE"/>
    <property type="match status" value="1"/>
</dbReference>
<comment type="catalytic activity">
    <reaction evidence="10">
        <text>L-threonyl-[protein] + FAD = FMN-L-threonyl-[protein] + AMP + H(+)</text>
        <dbReference type="Rhea" id="RHEA:36847"/>
        <dbReference type="Rhea" id="RHEA-COMP:11060"/>
        <dbReference type="Rhea" id="RHEA-COMP:11061"/>
        <dbReference type="ChEBI" id="CHEBI:15378"/>
        <dbReference type="ChEBI" id="CHEBI:30013"/>
        <dbReference type="ChEBI" id="CHEBI:57692"/>
        <dbReference type="ChEBI" id="CHEBI:74257"/>
        <dbReference type="ChEBI" id="CHEBI:456215"/>
        <dbReference type="EC" id="2.7.1.180"/>
    </reaction>
</comment>
<dbReference type="Gene3D" id="3.10.520.10">
    <property type="entry name" value="ApbE-like domains"/>
    <property type="match status" value="1"/>
</dbReference>